<dbReference type="Proteomes" id="UP001519332">
    <property type="component" value="Unassembled WGS sequence"/>
</dbReference>
<dbReference type="CDD" id="cd14014">
    <property type="entry name" value="STKc_PknB_like"/>
    <property type="match status" value="1"/>
</dbReference>
<keyword evidence="12" id="KW-1185">Reference proteome</keyword>
<dbReference type="RefSeq" id="WP_209644268.1">
    <property type="nucleotide sequence ID" value="NZ_JAGINW010000001.1"/>
</dbReference>
<keyword evidence="9" id="KW-0472">Membrane</keyword>
<organism evidence="11 12">
    <name type="scientific">Kibdelosporangium banguiense</name>
    <dbReference type="NCBI Taxonomy" id="1365924"/>
    <lineage>
        <taxon>Bacteria</taxon>
        <taxon>Bacillati</taxon>
        <taxon>Actinomycetota</taxon>
        <taxon>Actinomycetes</taxon>
        <taxon>Pseudonocardiales</taxon>
        <taxon>Pseudonocardiaceae</taxon>
        <taxon>Kibdelosporangium</taxon>
    </lineage>
</organism>
<reference evidence="11 12" key="1">
    <citation type="submission" date="2021-03" db="EMBL/GenBank/DDBJ databases">
        <title>Sequencing the genomes of 1000 actinobacteria strains.</title>
        <authorList>
            <person name="Klenk H.-P."/>
        </authorList>
    </citation>
    <scope>NUCLEOTIDE SEQUENCE [LARGE SCALE GENOMIC DNA]</scope>
    <source>
        <strain evidence="11 12">DSM 46670</strain>
    </source>
</reference>
<dbReference type="PANTHER" id="PTHR43289">
    <property type="entry name" value="MITOGEN-ACTIVATED PROTEIN KINASE KINASE KINASE 20-RELATED"/>
    <property type="match status" value="1"/>
</dbReference>
<evidence type="ECO:0000256" key="5">
    <source>
        <dbReference type="ARBA" id="ARBA00022777"/>
    </source>
</evidence>
<dbReference type="GO" id="GO:0004674">
    <property type="term" value="F:protein serine/threonine kinase activity"/>
    <property type="evidence" value="ECO:0007669"/>
    <property type="project" value="UniProtKB-KW"/>
</dbReference>
<dbReference type="InterPro" id="IPR036322">
    <property type="entry name" value="WD40_repeat_dom_sf"/>
</dbReference>
<dbReference type="SUPFAM" id="SSF56112">
    <property type="entry name" value="Protein kinase-like (PK-like)"/>
    <property type="match status" value="1"/>
</dbReference>
<name>A0ABS4TSC0_9PSEU</name>
<dbReference type="Pfam" id="PF00069">
    <property type="entry name" value="Pkinase"/>
    <property type="match status" value="1"/>
</dbReference>
<evidence type="ECO:0000256" key="3">
    <source>
        <dbReference type="ARBA" id="ARBA00022679"/>
    </source>
</evidence>
<evidence type="ECO:0000256" key="7">
    <source>
        <dbReference type="PROSITE-ProRule" id="PRU00221"/>
    </source>
</evidence>
<evidence type="ECO:0000256" key="1">
    <source>
        <dbReference type="ARBA" id="ARBA00012513"/>
    </source>
</evidence>
<feature type="repeat" description="WD" evidence="7">
    <location>
        <begin position="492"/>
        <end position="533"/>
    </location>
</feature>
<dbReference type="EC" id="2.7.11.1" evidence="1"/>
<evidence type="ECO:0000256" key="2">
    <source>
        <dbReference type="ARBA" id="ARBA00022527"/>
    </source>
</evidence>
<evidence type="ECO:0000259" key="10">
    <source>
        <dbReference type="PROSITE" id="PS50011"/>
    </source>
</evidence>
<comment type="caution">
    <text evidence="11">The sequence shown here is derived from an EMBL/GenBank/DDBJ whole genome shotgun (WGS) entry which is preliminary data.</text>
</comment>
<keyword evidence="6" id="KW-0067">ATP-binding</keyword>
<dbReference type="EMBL" id="JAGINW010000001">
    <property type="protein sequence ID" value="MBP2327298.1"/>
    <property type="molecule type" value="Genomic_DNA"/>
</dbReference>
<feature type="repeat" description="WD" evidence="7">
    <location>
        <begin position="359"/>
        <end position="400"/>
    </location>
</feature>
<dbReference type="InterPro" id="IPR008271">
    <property type="entry name" value="Ser/Thr_kinase_AS"/>
</dbReference>
<dbReference type="SUPFAM" id="SSF50978">
    <property type="entry name" value="WD40 repeat-like"/>
    <property type="match status" value="1"/>
</dbReference>
<dbReference type="PROSITE" id="PS50011">
    <property type="entry name" value="PROTEIN_KINASE_DOM"/>
    <property type="match status" value="1"/>
</dbReference>
<evidence type="ECO:0000256" key="8">
    <source>
        <dbReference type="SAM" id="MobiDB-lite"/>
    </source>
</evidence>
<dbReference type="Gene3D" id="1.10.510.10">
    <property type="entry name" value="Transferase(Phosphotransferase) domain 1"/>
    <property type="match status" value="1"/>
</dbReference>
<dbReference type="PANTHER" id="PTHR43289:SF6">
    <property type="entry name" value="SERINE_THREONINE-PROTEIN KINASE NEKL-3"/>
    <property type="match status" value="1"/>
</dbReference>
<keyword evidence="3" id="KW-0808">Transferase</keyword>
<protein>
    <recommendedName>
        <fullName evidence="1">non-specific serine/threonine protein kinase</fullName>
        <ecNumber evidence="1">2.7.11.1</ecNumber>
    </recommendedName>
</protein>
<evidence type="ECO:0000313" key="11">
    <source>
        <dbReference type="EMBL" id="MBP2327298.1"/>
    </source>
</evidence>
<keyword evidence="2 11" id="KW-0723">Serine/threonine-protein kinase</keyword>
<evidence type="ECO:0000256" key="4">
    <source>
        <dbReference type="ARBA" id="ARBA00022741"/>
    </source>
</evidence>
<dbReference type="InterPro" id="IPR001680">
    <property type="entry name" value="WD40_rpt"/>
</dbReference>
<dbReference type="PROSITE" id="PS00108">
    <property type="entry name" value="PROTEIN_KINASE_ST"/>
    <property type="match status" value="1"/>
</dbReference>
<keyword evidence="4" id="KW-0547">Nucleotide-binding</keyword>
<keyword evidence="5 11" id="KW-0418">Kinase</keyword>
<dbReference type="PROSITE" id="PS50082">
    <property type="entry name" value="WD_REPEATS_2"/>
    <property type="match status" value="2"/>
</dbReference>
<dbReference type="SMART" id="SM00220">
    <property type="entry name" value="S_TKc"/>
    <property type="match status" value="1"/>
</dbReference>
<dbReference type="InterPro" id="IPR011009">
    <property type="entry name" value="Kinase-like_dom_sf"/>
</dbReference>
<evidence type="ECO:0000256" key="6">
    <source>
        <dbReference type="ARBA" id="ARBA00022840"/>
    </source>
</evidence>
<evidence type="ECO:0000256" key="9">
    <source>
        <dbReference type="SAM" id="Phobius"/>
    </source>
</evidence>
<dbReference type="SMART" id="SM00320">
    <property type="entry name" value="WD40"/>
    <property type="match status" value="6"/>
</dbReference>
<gene>
    <name evidence="11" type="ORF">JOF56_007683</name>
</gene>
<dbReference type="InterPro" id="IPR000719">
    <property type="entry name" value="Prot_kinase_dom"/>
</dbReference>
<dbReference type="Gene3D" id="3.30.200.20">
    <property type="entry name" value="Phosphorylase Kinase, domain 1"/>
    <property type="match status" value="1"/>
</dbReference>
<keyword evidence="9" id="KW-0812">Transmembrane</keyword>
<proteinExistence type="predicted"/>
<dbReference type="InterPro" id="IPR015943">
    <property type="entry name" value="WD40/YVTN_repeat-like_dom_sf"/>
</dbReference>
<dbReference type="Gene3D" id="2.130.10.10">
    <property type="entry name" value="YVTN repeat-like/Quinoprotein amine dehydrogenase"/>
    <property type="match status" value="2"/>
</dbReference>
<keyword evidence="9" id="KW-1133">Transmembrane helix</keyword>
<feature type="region of interest" description="Disordered" evidence="8">
    <location>
        <begin position="264"/>
        <end position="287"/>
    </location>
</feature>
<accession>A0ABS4TSC0</accession>
<feature type="domain" description="Protein kinase" evidence="10">
    <location>
        <begin position="15"/>
        <end position="271"/>
    </location>
</feature>
<evidence type="ECO:0000313" key="12">
    <source>
        <dbReference type="Proteomes" id="UP001519332"/>
    </source>
</evidence>
<feature type="transmembrane region" description="Helical" evidence="9">
    <location>
        <begin position="310"/>
        <end position="331"/>
    </location>
</feature>
<sequence>MEGSQATPRLVGNRYRLGTLSGSGGMGTVWQATDELIGRAVAVKELRPPAGLSADERALVSRRALREAQTAGRIHHPGVIAIHDIVPAGDDDDAIYIVMELVTAPTLADVLNQTGALPEDRVLTLGARILAALDAAHRLGVVHRDVKPGNIMVLPGDQVKLIDFGIAHAMDDTRLTRDGIMGSTGYMAPELFHGQDPAPASDLWSVGATLCHAIIGHGPFDRDSTAATLHAILYDELPPLPCQPPLATVITGLLTRDIDSRMTSRQAQDLLEPSEPAADSQDTQVVTPTRDANNATAVYTAKENTGVRRYLILGAITVLVIVGTILLIPVFTNNAQPTGPASPSSTTSAVRFQLTGSTMTTQTKLTHATVLSPDGRTLLTIVTDGPIRLWDVSDPAKAADLGTASASPHSAAFSADARTLAISDGNAVRLWNVTDPARPAPLGKPIPHPSGSSGFSAIALSADGRKLATADQSARIQLLDVSTPAGPATLATATADKPVDSMVFGADGRTLLTVTTSETVQLWDISEPTRVSALNRSLSASSGVKFTYAAVSPAGDTVATVGGDQAVQLWKVSDLANATPAPAAVLPPEPVFGGIRTEPLRFSPDGRSLGVANTKEGVQLWDLADSARPAVLGLLSRHDIPGERVDSAVLGPDRQTLITISYDNGVCLWRVSR</sequence>
<keyword evidence="7" id="KW-0853">WD repeat</keyword>